<dbReference type="GO" id="GO:0003700">
    <property type="term" value="F:DNA-binding transcription factor activity"/>
    <property type="evidence" value="ECO:0007669"/>
    <property type="project" value="TreeGrafter"/>
</dbReference>
<dbReference type="PROSITE" id="PS00356">
    <property type="entry name" value="HTH_LACI_1"/>
    <property type="match status" value="1"/>
</dbReference>
<evidence type="ECO:0000313" key="5">
    <source>
        <dbReference type="EMBL" id="MBM9475403.1"/>
    </source>
</evidence>
<name>A0A938YLT6_9ACTN</name>
<dbReference type="PANTHER" id="PTHR30146:SF109">
    <property type="entry name" value="HTH-TYPE TRANSCRIPTIONAL REGULATOR GALS"/>
    <property type="match status" value="1"/>
</dbReference>
<dbReference type="CDD" id="cd01392">
    <property type="entry name" value="HTH_LacI"/>
    <property type="match status" value="1"/>
</dbReference>
<dbReference type="GO" id="GO:0000976">
    <property type="term" value="F:transcription cis-regulatory region binding"/>
    <property type="evidence" value="ECO:0007669"/>
    <property type="project" value="TreeGrafter"/>
</dbReference>
<keyword evidence="2 5" id="KW-0238">DNA-binding</keyword>
<evidence type="ECO:0000256" key="1">
    <source>
        <dbReference type="ARBA" id="ARBA00023015"/>
    </source>
</evidence>
<dbReference type="EMBL" id="JAERWL010000004">
    <property type="protein sequence ID" value="MBM9475403.1"/>
    <property type="molecule type" value="Genomic_DNA"/>
</dbReference>
<dbReference type="Gene3D" id="1.10.260.40">
    <property type="entry name" value="lambda repressor-like DNA-binding domains"/>
    <property type="match status" value="1"/>
</dbReference>
<dbReference type="PROSITE" id="PS50932">
    <property type="entry name" value="HTH_LACI_2"/>
    <property type="match status" value="1"/>
</dbReference>
<dbReference type="CDD" id="cd06267">
    <property type="entry name" value="PBP1_LacI_sugar_binding-like"/>
    <property type="match status" value="1"/>
</dbReference>
<evidence type="ECO:0000256" key="3">
    <source>
        <dbReference type="ARBA" id="ARBA00023163"/>
    </source>
</evidence>
<dbReference type="RefSeq" id="WP_205255564.1">
    <property type="nucleotide sequence ID" value="NZ_BAAAPV010000003.1"/>
</dbReference>
<dbReference type="InterPro" id="IPR028082">
    <property type="entry name" value="Peripla_BP_I"/>
</dbReference>
<dbReference type="Gene3D" id="3.40.50.2300">
    <property type="match status" value="2"/>
</dbReference>
<evidence type="ECO:0000313" key="6">
    <source>
        <dbReference type="EMBL" id="MBM9475509.1"/>
    </source>
</evidence>
<dbReference type="Pfam" id="PF00356">
    <property type="entry name" value="LacI"/>
    <property type="match status" value="1"/>
</dbReference>
<accession>A0A938YLT6</accession>
<feature type="domain" description="HTH lacI-type" evidence="4">
    <location>
        <begin position="2"/>
        <end position="56"/>
    </location>
</feature>
<keyword evidence="7" id="KW-1185">Reference proteome</keyword>
<sequence>MSTMREVAHAAGVSIKTVSRVVNGDRYVTEPVQDRVRAAIETLGYVPNLAARTLRTGREAAIGVAVPQITDPFFAAVVQAVEDAARPRGAAVIVTSYGNDAEAEQSATEALLSRQVSGLISVPVAADQSYLRSWQAKVPMVFIDRRPQGIVADSVVEDDVTGARQAVEHLLAHGHRDVAILGDPPEVPTAGRRLEGYRAALAAAGIAERPDLVCTAPTVSADPLPHLRRLLAGKRAPTAVFSANARCSLGVIPALQRLGRTDVAVISYGDFAMAQALVPAVTVVRQDPQALGEFAVARLMQRVDQPTARLRRHTVLPVRMELRQSCGLGARDRCLTAVATP</sequence>
<dbReference type="Pfam" id="PF13377">
    <property type="entry name" value="Peripla_BP_3"/>
    <property type="match status" value="1"/>
</dbReference>
<evidence type="ECO:0000256" key="2">
    <source>
        <dbReference type="ARBA" id="ARBA00023125"/>
    </source>
</evidence>
<reference evidence="5" key="1">
    <citation type="submission" date="2021-01" db="EMBL/GenBank/DDBJ databases">
        <title>KCTC 19127 draft genome.</title>
        <authorList>
            <person name="An D."/>
        </authorList>
    </citation>
    <scope>NUCLEOTIDE SEQUENCE</scope>
    <source>
        <strain evidence="5">KCTC 19127</strain>
    </source>
</reference>
<dbReference type="AlphaFoldDB" id="A0A938YLT6"/>
<proteinExistence type="predicted"/>
<dbReference type="InterPro" id="IPR000843">
    <property type="entry name" value="HTH_LacI"/>
</dbReference>
<gene>
    <name evidence="5" type="ORF">JL107_02990</name>
    <name evidence="6" type="ORF">JL107_03530</name>
</gene>
<evidence type="ECO:0000313" key="7">
    <source>
        <dbReference type="Proteomes" id="UP000663801"/>
    </source>
</evidence>
<dbReference type="InterPro" id="IPR010982">
    <property type="entry name" value="Lambda_DNA-bd_dom_sf"/>
</dbReference>
<evidence type="ECO:0000259" key="4">
    <source>
        <dbReference type="PROSITE" id="PS50932"/>
    </source>
</evidence>
<dbReference type="PANTHER" id="PTHR30146">
    <property type="entry name" value="LACI-RELATED TRANSCRIPTIONAL REPRESSOR"/>
    <property type="match status" value="1"/>
</dbReference>
<dbReference type="SMART" id="SM00354">
    <property type="entry name" value="HTH_LACI"/>
    <property type="match status" value="1"/>
</dbReference>
<dbReference type="SUPFAM" id="SSF47413">
    <property type="entry name" value="lambda repressor-like DNA-binding domains"/>
    <property type="match status" value="1"/>
</dbReference>
<keyword evidence="1" id="KW-0805">Transcription regulation</keyword>
<dbReference type="SUPFAM" id="SSF53822">
    <property type="entry name" value="Periplasmic binding protein-like I"/>
    <property type="match status" value="1"/>
</dbReference>
<organism evidence="5 7">
    <name type="scientific">Nakamurella flavida</name>
    <dbReference type="NCBI Taxonomy" id="363630"/>
    <lineage>
        <taxon>Bacteria</taxon>
        <taxon>Bacillati</taxon>
        <taxon>Actinomycetota</taxon>
        <taxon>Actinomycetes</taxon>
        <taxon>Nakamurellales</taxon>
        <taxon>Nakamurellaceae</taxon>
        <taxon>Nakamurella</taxon>
    </lineage>
</organism>
<keyword evidence="3" id="KW-0804">Transcription</keyword>
<dbReference type="Proteomes" id="UP000663801">
    <property type="component" value="Unassembled WGS sequence"/>
</dbReference>
<dbReference type="EMBL" id="JAERWL010000005">
    <property type="protein sequence ID" value="MBM9475509.1"/>
    <property type="molecule type" value="Genomic_DNA"/>
</dbReference>
<dbReference type="InterPro" id="IPR046335">
    <property type="entry name" value="LacI/GalR-like_sensor"/>
</dbReference>
<comment type="caution">
    <text evidence="5">The sequence shown here is derived from an EMBL/GenBank/DDBJ whole genome shotgun (WGS) entry which is preliminary data.</text>
</comment>
<protein>
    <submittedName>
        <fullName evidence="5">LacI family DNA-binding transcriptional regulator</fullName>
    </submittedName>
</protein>